<gene>
    <name evidence="2" type="ORF">WMO66_04645</name>
</gene>
<accession>A0ABV1G5J8</accession>
<dbReference type="InterPro" id="IPR017439">
    <property type="entry name" value="Amidohydrolase"/>
</dbReference>
<protein>
    <submittedName>
        <fullName evidence="2">M20 family metallopeptidase</fullName>
    </submittedName>
</protein>
<reference evidence="2 3" key="1">
    <citation type="submission" date="2024-03" db="EMBL/GenBank/DDBJ databases">
        <title>Human intestinal bacterial collection.</title>
        <authorList>
            <person name="Pauvert C."/>
            <person name="Hitch T.C.A."/>
            <person name="Clavel T."/>
        </authorList>
    </citation>
    <scope>NUCLEOTIDE SEQUENCE [LARGE SCALE GENOMIC DNA]</scope>
    <source>
        <strain evidence="2 3">CLA-AA-H192</strain>
    </source>
</reference>
<dbReference type="InterPro" id="IPR002933">
    <property type="entry name" value="Peptidase_M20"/>
</dbReference>
<dbReference type="EMBL" id="JBBMFF010000166">
    <property type="protein sequence ID" value="MEQ2510543.1"/>
    <property type="molecule type" value="Genomic_DNA"/>
</dbReference>
<dbReference type="PIRSF" id="PIRSF005962">
    <property type="entry name" value="Pept_M20D_amidohydro"/>
    <property type="match status" value="1"/>
</dbReference>
<dbReference type="PANTHER" id="PTHR11014:SF63">
    <property type="entry name" value="METALLOPEPTIDASE, PUTATIVE (AFU_ORTHOLOGUE AFUA_6G09600)-RELATED"/>
    <property type="match status" value="1"/>
</dbReference>
<dbReference type="Proteomes" id="UP001491552">
    <property type="component" value="Unassembled WGS sequence"/>
</dbReference>
<proteinExistence type="predicted"/>
<dbReference type="RefSeq" id="WP_349135220.1">
    <property type="nucleotide sequence ID" value="NZ_JBBMFF010000166.1"/>
</dbReference>
<evidence type="ECO:0000259" key="1">
    <source>
        <dbReference type="Pfam" id="PF07687"/>
    </source>
</evidence>
<dbReference type="Gene3D" id="3.30.70.360">
    <property type="match status" value="1"/>
</dbReference>
<dbReference type="Gene3D" id="3.40.630.10">
    <property type="entry name" value="Zn peptidases"/>
    <property type="match status" value="1"/>
</dbReference>
<sequence length="391" mass="40746">MSYIISPPEDAALQAHLHKLRTQLHEDPELSWQEHRTTRLVRQELEALCLEPVPLGLPTGTAALLRGALPGPTVGLRADLDALPITERTGAEFSSRVPGVMHACGHDIHMAALLGAARLLAARRDRLAGNVLFLFQPAEEAATGAMQVLEQGLFRRVPVTGMLALHVWPGLAQGQLGIRSGAILSAVDSFEITVTGRGGHGSAPERACNPIPAGAALASALTTLRANDLPQAEPAVTAVTCIQAGTCNNVIPDRCILLGTIRTFSARTRAQAKARLEALTAGIAAAWGCTAAVGWTDGTPALCNDAGLAAAMERAAVSVFGKSGCVQIEPQMISEDFACYGSEVPICCALLGVGSPVGLHSAAFCPDSSVLLPAARFLAESAWSVLEDARA</sequence>
<dbReference type="CDD" id="cd03886">
    <property type="entry name" value="M20_Acy1"/>
    <property type="match status" value="1"/>
</dbReference>
<evidence type="ECO:0000313" key="3">
    <source>
        <dbReference type="Proteomes" id="UP001491552"/>
    </source>
</evidence>
<dbReference type="Pfam" id="PF07687">
    <property type="entry name" value="M20_dimer"/>
    <property type="match status" value="1"/>
</dbReference>
<dbReference type="Pfam" id="PF01546">
    <property type="entry name" value="Peptidase_M20"/>
    <property type="match status" value="1"/>
</dbReference>
<dbReference type="SUPFAM" id="SSF55031">
    <property type="entry name" value="Bacterial exopeptidase dimerisation domain"/>
    <property type="match status" value="1"/>
</dbReference>
<organism evidence="2 3">
    <name type="scientific">Faecousia intestinalis</name>
    <dbReference type="NCBI Taxonomy" id="3133167"/>
    <lineage>
        <taxon>Bacteria</taxon>
        <taxon>Bacillati</taxon>
        <taxon>Bacillota</taxon>
        <taxon>Clostridia</taxon>
        <taxon>Eubacteriales</taxon>
        <taxon>Oscillospiraceae</taxon>
        <taxon>Faecousia</taxon>
    </lineage>
</organism>
<dbReference type="InterPro" id="IPR036264">
    <property type="entry name" value="Bact_exopeptidase_dim_dom"/>
</dbReference>
<dbReference type="NCBIfam" id="TIGR01891">
    <property type="entry name" value="amidohydrolases"/>
    <property type="match status" value="1"/>
</dbReference>
<name>A0ABV1G5J8_9FIRM</name>
<dbReference type="InterPro" id="IPR011650">
    <property type="entry name" value="Peptidase_M20_dimer"/>
</dbReference>
<dbReference type="SUPFAM" id="SSF53187">
    <property type="entry name" value="Zn-dependent exopeptidases"/>
    <property type="match status" value="1"/>
</dbReference>
<keyword evidence="3" id="KW-1185">Reference proteome</keyword>
<evidence type="ECO:0000313" key="2">
    <source>
        <dbReference type="EMBL" id="MEQ2510543.1"/>
    </source>
</evidence>
<feature type="domain" description="Peptidase M20 dimerisation" evidence="1">
    <location>
        <begin position="189"/>
        <end position="279"/>
    </location>
</feature>
<comment type="caution">
    <text evidence="2">The sequence shown here is derived from an EMBL/GenBank/DDBJ whole genome shotgun (WGS) entry which is preliminary data.</text>
</comment>
<dbReference type="PANTHER" id="PTHR11014">
    <property type="entry name" value="PEPTIDASE M20 FAMILY MEMBER"/>
    <property type="match status" value="1"/>
</dbReference>